<protein>
    <submittedName>
        <fullName evidence="1">AT-rich interactive domain protein</fullName>
    </submittedName>
</protein>
<sequence>MALTIARILYINPTTEPLRRRVIIFPSSTGRTRTALRILHVVSAAKKLSPRTGRFDSKNRRSNSATTTEEDRKNQNQQTFEIPEGSVNKIESAGVTVDDGYVLPELPGEEPDFWEGPQWEGFGFFLQYQWAFGIVFALIACGIAVATYNEGATDFKETPAYKESVQSRDLLEGPDASNSDVFESNPTEAGFLPCLLDEHIAFLKSKIAGKLQRTSLRKKISIDNRCQFKSYVIQIHKKSQSTDLFCNTEHNYNQIYNPSGL</sequence>
<gene>
    <name evidence="1" type="ORF">OWV82_015483</name>
</gene>
<reference evidence="1 2" key="1">
    <citation type="journal article" date="2023" name="Science">
        <title>Complex scaffold remodeling in plant triterpene biosynthesis.</title>
        <authorList>
            <person name="De La Pena R."/>
            <person name="Hodgson H."/>
            <person name="Liu J.C."/>
            <person name="Stephenson M.J."/>
            <person name="Martin A.C."/>
            <person name="Owen C."/>
            <person name="Harkess A."/>
            <person name="Leebens-Mack J."/>
            <person name="Jimenez L.E."/>
            <person name="Osbourn A."/>
            <person name="Sattely E.S."/>
        </authorList>
    </citation>
    <scope>NUCLEOTIDE SEQUENCE [LARGE SCALE GENOMIC DNA]</scope>
    <source>
        <strain evidence="2">cv. JPN11</strain>
        <tissue evidence="1">Leaf</tissue>
    </source>
</reference>
<comment type="caution">
    <text evidence="1">The sequence shown here is derived from an EMBL/GenBank/DDBJ whole genome shotgun (WGS) entry which is preliminary data.</text>
</comment>
<keyword evidence="2" id="KW-1185">Reference proteome</keyword>
<dbReference type="EMBL" id="CM051401">
    <property type="protein sequence ID" value="KAJ4713380.1"/>
    <property type="molecule type" value="Genomic_DNA"/>
</dbReference>
<organism evidence="1 2">
    <name type="scientific">Melia azedarach</name>
    <name type="common">Chinaberry tree</name>
    <dbReference type="NCBI Taxonomy" id="155640"/>
    <lineage>
        <taxon>Eukaryota</taxon>
        <taxon>Viridiplantae</taxon>
        <taxon>Streptophyta</taxon>
        <taxon>Embryophyta</taxon>
        <taxon>Tracheophyta</taxon>
        <taxon>Spermatophyta</taxon>
        <taxon>Magnoliopsida</taxon>
        <taxon>eudicotyledons</taxon>
        <taxon>Gunneridae</taxon>
        <taxon>Pentapetalae</taxon>
        <taxon>rosids</taxon>
        <taxon>malvids</taxon>
        <taxon>Sapindales</taxon>
        <taxon>Meliaceae</taxon>
        <taxon>Melia</taxon>
    </lineage>
</organism>
<name>A0ACC1XPP9_MELAZ</name>
<evidence type="ECO:0000313" key="1">
    <source>
        <dbReference type="EMBL" id="KAJ4713380.1"/>
    </source>
</evidence>
<dbReference type="Proteomes" id="UP001164539">
    <property type="component" value="Chromosome 8"/>
</dbReference>
<proteinExistence type="predicted"/>
<evidence type="ECO:0000313" key="2">
    <source>
        <dbReference type="Proteomes" id="UP001164539"/>
    </source>
</evidence>
<accession>A0ACC1XPP9</accession>